<feature type="compositionally biased region" description="Basic and acidic residues" evidence="2">
    <location>
        <begin position="1"/>
        <end position="16"/>
    </location>
</feature>
<dbReference type="SUPFAM" id="SSF81296">
    <property type="entry name" value="E set domains"/>
    <property type="match status" value="1"/>
</dbReference>
<evidence type="ECO:0000313" key="4">
    <source>
        <dbReference type="EMBL" id="RHW70796.1"/>
    </source>
</evidence>
<evidence type="ECO:0000259" key="3">
    <source>
        <dbReference type="SMART" id="SM01010"/>
    </source>
</evidence>
<sequence>MGQHSAKEFRGSRRGESNSGVFPLGPGHAHVGMGSTKKPLGIHTSAVQNNILRQRNQHRRVMHEEGGSHPRGQEADGSHGEDIAEEKFPVVIRYAAHDVRSLLSSNEKVYVAVESLNWSKLPMTASEDSFYAIVELPQGPQRFRFVVGETEVVDTAQPIEDIAEGTPLLEPRGDVGHKGETRANVIHVNKALLLTKEDEEVPDDGSGWGQEEIIHKEDRKHPPIMPVHLRYTPVNTPLTAARCALDGFMRTTDEDTVSPENLPIPLSVTVNHVYFQRREDHCVTAMTTRFCNKYSTMVYYSKAEPTASLQ</sequence>
<evidence type="ECO:0000256" key="2">
    <source>
        <dbReference type="SAM" id="MobiDB-lite"/>
    </source>
</evidence>
<dbReference type="Pfam" id="PF16561">
    <property type="entry name" value="AMPK1_CBM"/>
    <property type="match status" value="1"/>
</dbReference>
<dbReference type="Gene3D" id="2.60.40.10">
    <property type="entry name" value="Immunoglobulins"/>
    <property type="match status" value="1"/>
</dbReference>
<feature type="region of interest" description="Disordered" evidence="2">
    <location>
        <begin position="1"/>
        <end position="40"/>
    </location>
</feature>
<protein>
    <submittedName>
        <fullName evidence="4">SNF1-related protein kinase regulatory subunit beta</fullName>
    </submittedName>
</protein>
<evidence type="ECO:0000256" key="1">
    <source>
        <dbReference type="ARBA" id="ARBA00010926"/>
    </source>
</evidence>
<dbReference type="InterPro" id="IPR006828">
    <property type="entry name" value="ASC_dom"/>
</dbReference>
<dbReference type="InterPro" id="IPR014756">
    <property type="entry name" value="Ig_E-set"/>
</dbReference>
<dbReference type="GO" id="GO:0031588">
    <property type="term" value="C:nucleotide-activated protein kinase complex"/>
    <property type="evidence" value="ECO:0007669"/>
    <property type="project" value="TreeGrafter"/>
</dbReference>
<feature type="region of interest" description="Disordered" evidence="2">
    <location>
        <begin position="60"/>
        <end position="80"/>
    </location>
</feature>
<dbReference type="GO" id="GO:0019901">
    <property type="term" value="F:protein kinase binding"/>
    <property type="evidence" value="ECO:0007669"/>
    <property type="project" value="TreeGrafter"/>
</dbReference>
<dbReference type="InterPro" id="IPR037256">
    <property type="entry name" value="ASC_dom_sf"/>
</dbReference>
<name>A0A3L6L3W1_9TRYP</name>
<dbReference type="PANTHER" id="PTHR10343:SF84">
    <property type="entry name" value="5'-AMP-ACTIVATED PROTEIN KINASE SUBUNIT BETA-1"/>
    <property type="match status" value="1"/>
</dbReference>
<dbReference type="InterPro" id="IPR050827">
    <property type="entry name" value="CRP1_MDG1_kinase"/>
</dbReference>
<dbReference type="Gene3D" id="6.20.250.60">
    <property type="match status" value="1"/>
</dbReference>
<gene>
    <name evidence="4" type="primary">AMPKB</name>
    <name evidence="4" type="ORF">DPX39_080025000</name>
</gene>
<dbReference type="PANTHER" id="PTHR10343">
    <property type="entry name" value="5'-AMP-ACTIVATED PROTEIN KINASE , BETA SUBUNIT"/>
    <property type="match status" value="1"/>
</dbReference>
<dbReference type="InterPro" id="IPR013783">
    <property type="entry name" value="Ig-like_fold"/>
</dbReference>
<dbReference type="SUPFAM" id="SSF160219">
    <property type="entry name" value="AMPKBI-like"/>
    <property type="match status" value="1"/>
</dbReference>
<dbReference type="InterPro" id="IPR032640">
    <property type="entry name" value="AMPK1_CBM"/>
</dbReference>
<feature type="domain" description="Association with the SNF1 complex (ASC)" evidence="3">
    <location>
        <begin position="180"/>
        <end position="303"/>
    </location>
</feature>
<accession>A0A3L6L3W1</accession>
<dbReference type="GO" id="GO:0005634">
    <property type="term" value="C:nucleus"/>
    <property type="evidence" value="ECO:0007669"/>
    <property type="project" value="TreeGrafter"/>
</dbReference>
<comment type="similarity">
    <text evidence="1">Belongs to the 5'-AMP-activated protein kinase beta subunit family.</text>
</comment>
<organism evidence="4">
    <name type="scientific">Trypanosoma brucei equiperdum</name>
    <dbReference type="NCBI Taxonomy" id="630700"/>
    <lineage>
        <taxon>Eukaryota</taxon>
        <taxon>Discoba</taxon>
        <taxon>Euglenozoa</taxon>
        <taxon>Kinetoplastea</taxon>
        <taxon>Metakinetoplastina</taxon>
        <taxon>Trypanosomatida</taxon>
        <taxon>Trypanosomatidae</taxon>
        <taxon>Trypanosoma</taxon>
    </lineage>
</organism>
<dbReference type="GO" id="GO:0005737">
    <property type="term" value="C:cytoplasm"/>
    <property type="evidence" value="ECO:0007669"/>
    <property type="project" value="TreeGrafter"/>
</dbReference>
<feature type="compositionally biased region" description="Basic and acidic residues" evidence="2">
    <location>
        <begin position="62"/>
        <end position="80"/>
    </location>
</feature>
<dbReference type="SMART" id="SM01010">
    <property type="entry name" value="AMPKBI"/>
    <property type="match status" value="1"/>
</dbReference>
<proteinExistence type="inferred from homology"/>
<dbReference type="GO" id="GO:0007165">
    <property type="term" value="P:signal transduction"/>
    <property type="evidence" value="ECO:0007669"/>
    <property type="project" value="TreeGrafter"/>
</dbReference>
<dbReference type="Proteomes" id="UP000266743">
    <property type="component" value="Chromosome 8"/>
</dbReference>
<dbReference type="AlphaFoldDB" id="A0A3L6L3W1"/>
<dbReference type="EMBL" id="QSBY01000008">
    <property type="protein sequence ID" value="RHW70796.1"/>
    <property type="molecule type" value="Genomic_DNA"/>
</dbReference>
<dbReference type="CDD" id="cd02859">
    <property type="entry name" value="E_set_AMPKbeta_like_N"/>
    <property type="match status" value="1"/>
</dbReference>
<comment type="caution">
    <text evidence="4">The sequence shown here is derived from an EMBL/GenBank/DDBJ whole genome shotgun (WGS) entry which is preliminary data.</text>
</comment>
<dbReference type="Pfam" id="PF04739">
    <property type="entry name" value="AMPKBI"/>
    <property type="match status" value="1"/>
</dbReference>
<reference evidence="4" key="1">
    <citation type="submission" date="2018-09" db="EMBL/GenBank/DDBJ databases">
        <title>whole genome sequence of T. equiperdum IVM-t1 strain.</title>
        <authorList>
            <person name="Suganuma K."/>
        </authorList>
    </citation>
    <scope>NUCLEOTIDE SEQUENCE [LARGE SCALE GENOMIC DNA]</scope>
    <source>
        <strain evidence="4">IVM-t1</strain>
    </source>
</reference>